<evidence type="ECO:0000256" key="1">
    <source>
        <dbReference type="SAM" id="MobiDB-lite"/>
    </source>
</evidence>
<feature type="region of interest" description="Disordered" evidence="1">
    <location>
        <begin position="127"/>
        <end position="150"/>
    </location>
</feature>
<dbReference type="EMBL" id="LAZR01041934">
    <property type="protein sequence ID" value="KKL10746.1"/>
    <property type="molecule type" value="Genomic_DNA"/>
</dbReference>
<protein>
    <submittedName>
        <fullName evidence="2">Uncharacterized protein</fullName>
    </submittedName>
</protein>
<feature type="non-terminal residue" evidence="2">
    <location>
        <position position="203"/>
    </location>
</feature>
<comment type="caution">
    <text evidence="2">The sequence shown here is derived from an EMBL/GenBank/DDBJ whole genome shotgun (WGS) entry which is preliminary data.</text>
</comment>
<accession>A0A0F9CYN4</accession>
<proteinExistence type="predicted"/>
<gene>
    <name evidence="2" type="ORF">LCGC14_2552710</name>
</gene>
<evidence type="ECO:0000313" key="2">
    <source>
        <dbReference type="EMBL" id="KKL10746.1"/>
    </source>
</evidence>
<reference evidence="2" key="1">
    <citation type="journal article" date="2015" name="Nature">
        <title>Complex archaea that bridge the gap between prokaryotes and eukaryotes.</title>
        <authorList>
            <person name="Spang A."/>
            <person name="Saw J.H."/>
            <person name="Jorgensen S.L."/>
            <person name="Zaremba-Niedzwiedzka K."/>
            <person name="Martijn J."/>
            <person name="Lind A.E."/>
            <person name="van Eijk R."/>
            <person name="Schleper C."/>
            <person name="Guy L."/>
            <person name="Ettema T.J."/>
        </authorList>
    </citation>
    <scope>NUCLEOTIDE SEQUENCE</scope>
</reference>
<dbReference type="AlphaFoldDB" id="A0A0F9CYN4"/>
<organism evidence="2">
    <name type="scientific">marine sediment metagenome</name>
    <dbReference type="NCBI Taxonomy" id="412755"/>
    <lineage>
        <taxon>unclassified sequences</taxon>
        <taxon>metagenomes</taxon>
        <taxon>ecological metagenomes</taxon>
    </lineage>
</organism>
<sequence length="203" mass="23762">MSIETATCHPEKRAYRRGACQACYNRWLYSTNTEYRQRVLLRNKRYKAAHVEELREYKRQYHRDGRVHRIRTARQAPIAQQRVYQAVRTALAAGRLTRRPCEQCGELLSMAHHGRLRQTPRGCLALSATPFSPPRRAGQRPDGQRRRGGVNASQARAFARWFSECQEVLRDLTQKMNVDSRKGFEAQCRMRMIPLHMEIVRPV</sequence>
<name>A0A0F9CYN4_9ZZZZ</name>